<feature type="compositionally biased region" description="Low complexity" evidence="1">
    <location>
        <begin position="342"/>
        <end position="352"/>
    </location>
</feature>
<feature type="compositionally biased region" description="Basic and acidic residues" evidence="1">
    <location>
        <begin position="407"/>
        <end position="419"/>
    </location>
</feature>
<protein>
    <submittedName>
        <fullName evidence="2">Uncharacterized protein</fullName>
    </submittedName>
</protein>
<dbReference type="EMBL" id="RXLR01000010">
    <property type="protein sequence ID" value="TDH23868.1"/>
    <property type="molecule type" value="Genomic_DNA"/>
</dbReference>
<organism evidence="2 3">
    <name type="scientific">Mycobacteroides franklinii</name>
    <dbReference type="NCBI Taxonomy" id="948102"/>
    <lineage>
        <taxon>Bacteria</taxon>
        <taxon>Bacillati</taxon>
        <taxon>Actinomycetota</taxon>
        <taxon>Actinomycetes</taxon>
        <taxon>Mycobacteriales</taxon>
        <taxon>Mycobacteriaceae</taxon>
        <taxon>Mycobacteroides</taxon>
    </lineage>
</organism>
<accession>A0A4R5PEP3</accession>
<evidence type="ECO:0000256" key="1">
    <source>
        <dbReference type="SAM" id="MobiDB-lite"/>
    </source>
</evidence>
<dbReference type="AlphaFoldDB" id="A0A4R5PEP3"/>
<feature type="compositionally biased region" description="Basic and acidic residues" evidence="1">
    <location>
        <begin position="18"/>
        <end position="37"/>
    </location>
</feature>
<feature type="region of interest" description="Disordered" evidence="1">
    <location>
        <begin position="333"/>
        <end position="353"/>
    </location>
</feature>
<dbReference type="Proteomes" id="UP000295627">
    <property type="component" value="Unassembled WGS sequence"/>
</dbReference>
<comment type="caution">
    <text evidence="2">The sequence shown here is derived from an EMBL/GenBank/DDBJ whole genome shotgun (WGS) entry which is preliminary data.</text>
</comment>
<feature type="compositionally biased region" description="Low complexity" evidence="1">
    <location>
        <begin position="380"/>
        <end position="399"/>
    </location>
</feature>
<name>A0A4R5PEP3_9MYCO</name>
<evidence type="ECO:0000313" key="2">
    <source>
        <dbReference type="EMBL" id="TDH23868.1"/>
    </source>
</evidence>
<dbReference type="RefSeq" id="WP_078334884.1">
    <property type="nucleotide sequence ID" value="NZ_MAFQ01000008.1"/>
</dbReference>
<proteinExistence type="predicted"/>
<feature type="compositionally biased region" description="Gly residues" evidence="1">
    <location>
        <begin position="426"/>
        <end position="452"/>
    </location>
</feature>
<feature type="compositionally biased region" description="Acidic residues" evidence="1">
    <location>
        <begin position="1"/>
        <end position="12"/>
    </location>
</feature>
<feature type="compositionally biased region" description="Basic and acidic residues" evidence="1">
    <location>
        <begin position="462"/>
        <end position="485"/>
    </location>
</feature>
<feature type="region of interest" description="Disordered" evidence="1">
    <location>
        <begin position="641"/>
        <end position="693"/>
    </location>
</feature>
<gene>
    <name evidence="2" type="ORF">EJ571_06410</name>
</gene>
<feature type="compositionally biased region" description="Low complexity" evidence="1">
    <location>
        <begin position="677"/>
        <end position="686"/>
    </location>
</feature>
<reference evidence="2 3" key="1">
    <citation type="journal article" date="2019" name="Sci. Rep.">
        <title>Extended insight into the Mycobacterium chelonae-abscessus complex through whole genome sequencing of Mycobacterium salmoniphilum outbreak and Mycobacterium salmoniphilum-like strains.</title>
        <authorList>
            <person name="Behra P.R.K."/>
            <person name="Das S."/>
            <person name="Pettersson B.M.F."/>
            <person name="Shirreff L."/>
            <person name="DuCote T."/>
            <person name="Jacobsson K.G."/>
            <person name="Ennis D.G."/>
            <person name="Kirsebom L.A."/>
        </authorList>
    </citation>
    <scope>NUCLEOTIDE SEQUENCE [LARGE SCALE GENOMIC DNA]</scope>
    <source>
        <strain evidence="2 3">DSM 45524</strain>
    </source>
</reference>
<feature type="region of interest" description="Disordered" evidence="1">
    <location>
        <begin position="380"/>
        <end position="531"/>
    </location>
</feature>
<feature type="region of interest" description="Disordered" evidence="1">
    <location>
        <begin position="1"/>
        <end position="69"/>
    </location>
</feature>
<evidence type="ECO:0000313" key="3">
    <source>
        <dbReference type="Proteomes" id="UP000295627"/>
    </source>
</evidence>
<sequence length="693" mass="71519">MSEEPLDVETVDSSESTVKPEETKPAAEPKAAEKADGAQKAASVSGEDAHKGGGRSWTPGRVGTQMGVPPSALRKFKTEPVAGIKNLAAAQWNSGQHWAGMLGGTVAKKMPTAGGKALVKGAARLIPGVGSIVAGFAAWKSFKDGDYVASVLNLIGVIPGPMGWLGMGAAAAWDLSGVGHPGVWEAPDGVATFMLPGSAKDSSGVKELDALFREAQQEKVFGFQDGPEGTVWNASPPAALKLDTPEVEKAFTNWLRGVSELFAEIDRTMSQSDEPYFHQYRQELAPHLAAMAELKSQVEPLMTQLSAVSKSGADMYRAVLDANKTARQQLANDGHLSDQGPASAMKAKADAAQTQLDAANDKIGKLFDGAPAPIVTAKSPTLAAPSAPSTRPSPLPLSANPTPLVAPDKKLESKGDDLGKLLSGLGNKGLGGTPGGSPLGGSPLGGGHGGGAPLTSPTAKPAESEPKKLVEDKKDDTKKREEKSLPKPLPTNNPVVAGTPVPATTLPGTAAPGVPKPAAGPPDTTVDVKGKKTKFPDAKTAKMAKLLAAADPNHPVSLADAAAQSGLTPPVPGQDPGKQIPPADAKPGDFLVAGDKHFMVLGDGKFYDLSQYKNIDASELPHDMGSRAGYFRLFRKSTHLTNQRPGLSHAGSGGSPLRPPAPLSTRRECPNTPPAAPGARTRSRSAPAPPRRG</sequence>